<dbReference type="EMBL" id="BAABBN010000007">
    <property type="protein sequence ID" value="GAA3929948.1"/>
    <property type="molecule type" value="Genomic_DNA"/>
</dbReference>
<dbReference type="EC" id="3.2.2.n1" evidence="3"/>
<keyword evidence="3" id="KW-0203">Cytokinin biosynthesis</keyword>
<dbReference type="PANTHER" id="PTHR31223">
    <property type="entry name" value="LOG FAMILY PROTEIN YJL055W"/>
    <property type="match status" value="1"/>
</dbReference>
<comment type="similarity">
    <text evidence="2 3">Belongs to the LOG family.</text>
</comment>
<evidence type="ECO:0000313" key="5">
    <source>
        <dbReference type="Proteomes" id="UP001501565"/>
    </source>
</evidence>
<keyword evidence="3" id="KW-0378">Hydrolase</keyword>
<name>A0ABP7MTJ3_9GAMM</name>
<accession>A0ABP7MTJ3</accession>
<proteinExistence type="inferred from homology"/>
<evidence type="ECO:0000256" key="2">
    <source>
        <dbReference type="ARBA" id="ARBA00006763"/>
    </source>
</evidence>
<organism evidence="4 5">
    <name type="scientific">Litoribacillus peritrichatus</name>
    <dbReference type="NCBI Taxonomy" id="718191"/>
    <lineage>
        <taxon>Bacteria</taxon>
        <taxon>Pseudomonadati</taxon>
        <taxon>Pseudomonadota</taxon>
        <taxon>Gammaproteobacteria</taxon>
        <taxon>Oceanospirillales</taxon>
        <taxon>Oceanospirillaceae</taxon>
        <taxon>Litoribacillus</taxon>
    </lineage>
</organism>
<keyword evidence="5" id="KW-1185">Reference proteome</keyword>
<evidence type="ECO:0000313" key="4">
    <source>
        <dbReference type="EMBL" id="GAA3929948.1"/>
    </source>
</evidence>
<dbReference type="InterPro" id="IPR005269">
    <property type="entry name" value="LOG"/>
</dbReference>
<dbReference type="InterPro" id="IPR031100">
    <property type="entry name" value="LOG_fam"/>
</dbReference>
<gene>
    <name evidence="4" type="ORF">GCM10022277_28270</name>
</gene>
<reference evidence="5" key="1">
    <citation type="journal article" date="2019" name="Int. J. Syst. Evol. Microbiol.">
        <title>The Global Catalogue of Microorganisms (GCM) 10K type strain sequencing project: providing services to taxonomists for standard genome sequencing and annotation.</title>
        <authorList>
            <consortium name="The Broad Institute Genomics Platform"/>
            <consortium name="The Broad Institute Genome Sequencing Center for Infectious Disease"/>
            <person name="Wu L."/>
            <person name="Ma J."/>
        </authorList>
    </citation>
    <scope>NUCLEOTIDE SEQUENCE [LARGE SCALE GENOMIC DNA]</scope>
    <source>
        <strain evidence="5">JCM 17551</strain>
    </source>
</reference>
<dbReference type="SUPFAM" id="SSF102405">
    <property type="entry name" value="MCP/YpsA-like"/>
    <property type="match status" value="1"/>
</dbReference>
<protein>
    <recommendedName>
        <fullName evidence="3">Cytokinin riboside 5'-monophosphate phosphoribohydrolase</fullName>
        <ecNumber evidence="3">3.2.2.n1</ecNumber>
    </recommendedName>
</protein>
<dbReference type="Proteomes" id="UP001501565">
    <property type="component" value="Unassembled WGS sequence"/>
</dbReference>
<evidence type="ECO:0000256" key="3">
    <source>
        <dbReference type="RuleBase" id="RU363015"/>
    </source>
</evidence>
<comment type="caution">
    <text evidence="4">The sequence shown here is derived from an EMBL/GenBank/DDBJ whole genome shotgun (WGS) entry which is preliminary data.</text>
</comment>
<dbReference type="NCBIfam" id="TIGR00730">
    <property type="entry name" value="Rossman fold protein, TIGR00730 family"/>
    <property type="match status" value="1"/>
</dbReference>
<dbReference type="Pfam" id="PF03641">
    <property type="entry name" value="Lysine_decarbox"/>
    <property type="match status" value="1"/>
</dbReference>
<evidence type="ECO:0000256" key="1">
    <source>
        <dbReference type="ARBA" id="ARBA00000274"/>
    </source>
</evidence>
<sequence>MAQEWFGRLIVLLSSFMNHMTQAKEGVYDRLNSYRDWPYMKVAVFCGSSAGHDAVYASETKRLGHFLGENNIDLVYGGGKTGLMGVVSDAVLEAGGRAFGVMPKYLVDKEIAHPGLTELSVVEDMHERKAKMAELADAFVALPGGAGTLEEIFEAWTWAQLGHHQKPCAFYNTQGFYDPLFEMITTMNEAGFLKDVFANMIIKTTEPDDLIAQFKVYQAPPQKWG</sequence>
<comment type="catalytic activity">
    <reaction evidence="1">
        <text>AMP + H2O = D-ribose 5-phosphate + adenine</text>
        <dbReference type="Rhea" id="RHEA:20129"/>
        <dbReference type="ChEBI" id="CHEBI:15377"/>
        <dbReference type="ChEBI" id="CHEBI:16708"/>
        <dbReference type="ChEBI" id="CHEBI:78346"/>
        <dbReference type="ChEBI" id="CHEBI:456215"/>
        <dbReference type="EC" id="3.2.2.4"/>
    </reaction>
</comment>
<dbReference type="Gene3D" id="3.40.50.450">
    <property type="match status" value="1"/>
</dbReference>
<dbReference type="PANTHER" id="PTHR31223:SF70">
    <property type="entry name" value="LOG FAMILY PROTEIN YJL055W"/>
    <property type="match status" value="1"/>
</dbReference>